<comment type="similarity">
    <text evidence="1">Belongs to the aldehyde dehydrogenase family.</text>
</comment>
<accession>A0A9N8LUB4</accession>
<dbReference type="GO" id="GO:0004491">
    <property type="term" value="F:methylmalonate-semialdehyde dehydrogenase (acylating, NAD) activity"/>
    <property type="evidence" value="ECO:0007669"/>
    <property type="project" value="InterPro"/>
</dbReference>
<dbReference type="InterPro" id="IPR010061">
    <property type="entry name" value="MeMal-semiAld_DH"/>
</dbReference>
<comment type="caution">
    <text evidence="2">The sequence shown here is derived from an EMBL/GenBank/DDBJ whole genome shotgun (WGS) entry which is preliminary data.</text>
</comment>
<gene>
    <name evidence="2" type="ORF">JKILLFL_G1721</name>
</gene>
<sequence length="245" mass="28057">MTEPARAMLPPPEEAFEISQAAQKYLQSWARANGYAVVLKRSVKQGRYLYFICDLGGSYRNTRKTEDEDRQRKTSSRKAGCTFEASITSRNDTWIIACRNGTHCGHEASTDTLAHPILRRFDVPSREQVLELVRHNTPTRQILPLLADRDPPLVVTSKDINNLIQSHRREILQGRPPAEALLEWLEEQSWPHRKLTADLGDGLHRLEGLLFAHPRSLQLLKRFGTLMTMDATYNTNAHRLPLLHF</sequence>
<evidence type="ECO:0000313" key="2">
    <source>
        <dbReference type="EMBL" id="CAD6931166.1"/>
    </source>
</evidence>
<keyword evidence="3" id="KW-1185">Reference proteome</keyword>
<name>A0A9N8LUB4_9BASI</name>
<reference evidence="2 3" key="1">
    <citation type="submission" date="2020-10" db="EMBL/GenBank/DDBJ databases">
        <authorList>
            <person name="Sedaghatjoo S."/>
        </authorList>
    </citation>
    <scope>NUCLEOTIDE SEQUENCE [LARGE SCALE GENOMIC DNA]</scope>
    <source>
        <strain evidence="2 3">LLFL</strain>
    </source>
</reference>
<dbReference type="PANTHER" id="PTHR43866">
    <property type="entry name" value="MALONATE-SEMIALDEHYDE DEHYDROGENASE"/>
    <property type="match status" value="1"/>
</dbReference>
<dbReference type="PANTHER" id="PTHR43866:SF3">
    <property type="entry name" value="METHYLMALONATE-SEMIALDEHYDE DEHYDROGENASE [ACYLATING], MITOCHONDRIAL"/>
    <property type="match status" value="1"/>
</dbReference>
<evidence type="ECO:0008006" key="4">
    <source>
        <dbReference type="Google" id="ProtNLM"/>
    </source>
</evidence>
<protein>
    <recommendedName>
        <fullName evidence="4">FAR1 domain-containing protein</fullName>
    </recommendedName>
</protein>
<dbReference type="GO" id="GO:0006210">
    <property type="term" value="P:thymine catabolic process"/>
    <property type="evidence" value="ECO:0007669"/>
    <property type="project" value="TreeGrafter"/>
</dbReference>
<evidence type="ECO:0000256" key="1">
    <source>
        <dbReference type="ARBA" id="ARBA00009986"/>
    </source>
</evidence>
<dbReference type="GO" id="GO:0006574">
    <property type="term" value="P:L-valine catabolic process"/>
    <property type="evidence" value="ECO:0007669"/>
    <property type="project" value="TreeGrafter"/>
</dbReference>
<dbReference type="GO" id="GO:0005739">
    <property type="term" value="C:mitochondrion"/>
    <property type="evidence" value="ECO:0007669"/>
    <property type="project" value="TreeGrafter"/>
</dbReference>
<dbReference type="EMBL" id="CAJHJF010002913">
    <property type="protein sequence ID" value="CAD6931166.1"/>
    <property type="molecule type" value="Genomic_DNA"/>
</dbReference>
<proteinExistence type="inferred from homology"/>
<evidence type="ECO:0000313" key="3">
    <source>
        <dbReference type="Proteomes" id="UP000836404"/>
    </source>
</evidence>
<feature type="non-terminal residue" evidence="2">
    <location>
        <position position="245"/>
    </location>
</feature>
<dbReference type="AlphaFoldDB" id="A0A9N8LUB4"/>
<dbReference type="Proteomes" id="UP000836404">
    <property type="component" value="Unassembled WGS sequence"/>
</dbReference>
<organism evidence="2 3">
    <name type="scientific">Tilletia laevis</name>
    <dbReference type="NCBI Taxonomy" id="157183"/>
    <lineage>
        <taxon>Eukaryota</taxon>
        <taxon>Fungi</taxon>
        <taxon>Dikarya</taxon>
        <taxon>Basidiomycota</taxon>
        <taxon>Ustilaginomycotina</taxon>
        <taxon>Exobasidiomycetes</taxon>
        <taxon>Tilletiales</taxon>
        <taxon>Tilletiaceae</taxon>
        <taxon>Tilletia</taxon>
    </lineage>
</organism>